<keyword evidence="2" id="KW-0732">Signal</keyword>
<dbReference type="AlphaFoldDB" id="A0AAN6RN40"/>
<reference evidence="3 4" key="1">
    <citation type="submission" date="2021-02" db="EMBL/GenBank/DDBJ databases">
        <title>Genome assembly of Pseudopithomyces chartarum.</title>
        <authorList>
            <person name="Jauregui R."/>
            <person name="Singh J."/>
            <person name="Voisey C."/>
        </authorList>
    </citation>
    <scope>NUCLEOTIDE SEQUENCE [LARGE SCALE GENOMIC DNA]</scope>
    <source>
        <strain evidence="3 4">AGR01</strain>
    </source>
</reference>
<dbReference type="Proteomes" id="UP001280581">
    <property type="component" value="Unassembled WGS sequence"/>
</dbReference>
<evidence type="ECO:0000313" key="4">
    <source>
        <dbReference type="Proteomes" id="UP001280581"/>
    </source>
</evidence>
<organism evidence="3 4">
    <name type="scientific">Pseudopithomyces chartarum</name>
    <dbReference type="NCBI Taxonomy" id="1892770"/>
    <lineage>
        <taxon>Eukaryota</taxon>
        <taxon>Fungi</taxon>
        <taxon>Dikarya</taxon>
        <taxon>Ascomycota</taxon>
        <taxon>Pezizomycotina</taxon>
        <taxon>Dothideomycetes</taxon>
        <taxon>Pleosporomycetidae</taxon>
        <taxon>Pleosporales</taxon>
        <taxon>Massarineae</taxon>
        <taxon>Didymosphaeriaceae</taxon>
        <taxon>Pseudopithomyces</taxon>
    </lineage>
</organism>
<sequence>MLPHEIFTLVLLFAKATAILQGLPIEQNATTTTSHPLTDHSKGKVHQESTASGWEETVQPKEQIITWDGCAPNGCHELTVHLEASETGWLSLVTSIARGQSNIPQSTNILKQEPVSMHSPSLVGIRTEIQASPQHSVAGPEEAPDTSSTFAKLNPAPASPQETPAQNPILQEIISKLGVHPPLPSSAPSPEPNPSSSPPTANSNTPPPLTTSPPSSPSDPQP</sequence>
<name>A0AAN6RN40_9PLEO</name>
<feature type="compositionally biased region" description="Pro residues" evidence="1">
    <location>
        <begin position="181"/>
        <end position="197"/>
    </location>
</feature>
<evidence type="ECO:0000256" key="2">
    <source>
        <dbReference type="SAM" id="SignalP"/>
    </source>
</evidence>
<feature type="compositionally biased region" description="Basic and acidic residues" evidence="1">
    <location>
        <begin position="37"/>
        <end position="47"/>
    </location>
</feature>
<proteinExistence type="predicted"/>
<protein>
    <submittedName>
        <fullName evidence="3">Uncharacterized protein</fullName>
    </submittedName>
</protein>
<evidence type="ECO:0000313" key="3">
    <source>
        <dbReference type="EMBL" id="KAK3217521.1"/>
    </source>
</evidence>
<accession>A0AAN6RN40</accession>
<feature type="region of interest" description="Disordered" evidence="1">
    <location>
        <begin position="132"/>
        <end position="222"/>
    </location>
</feature>
<evidence type="ECO:0000256" key="1">
    <source>
        <dbReference type="SAM" id="MobiDB-lite"/>
    </source>
</evidence>
<feature type="chain" id="PRO_5042962314" evidence="2">
    <location>
        <begin position="19"/>
        <end position="222"/>
    </location>
</feature>
<feature type="signal peptide" evidence="2">
    <location>
        <begin position="1"/>
        <end position="18"/>
    </location>
</feature>
<feature type="compositionally biased region" description="Pro residues" evidence="1">
    <location>
        <begin position="205"/>
        <end position="222"/>
    </location>
</feature>
<dbReference type="EMBL" id="WVTA01000001">
    <property type="protein sequence ID" value="KAK3217521.1"/>
    <property type="molecule type" value="Genomic_DNA"/>
</dbReference>
<feature type="region of interest" description="Disordered" evidence="1">
    <location>
        <begin position="30"/>
        <end position="57"/>
    </location>
</feature>
<gene>
    <name evidence="3" type="ORF">GRF29_1g3355517</name>
</gene>
<keyword evidence="4" id="KW-1185">Reference proteome</keyword>
<feature type="compositionally biased region" description="Polar residues" evidence="1">
    <location>
        <begin position="160"/>
        <end position="169"/>
    </location>
</feature>
<comment type="caution">
    <text evidence="3">The sequence shown here is derived from an EMBL/GenBank/DDBJ whole genome shotgun (WGS) entry which is preliminary data.</text>
</comment>